<dbReference type="Pfam" id="PF01266">
    <property type="entry name" value="DAO"/>
    <property type="match status" value="1"/>
</dbReference>
<sequence length="419" mass="45452">MEKMDHDIAIIGAGVIGCACAYRLQQAGLKVLLLDKEAPGQGASYGNAGHIATEQIMPLANPAILTQIPSMLLDPVGPLRIDWRYLPRLLPWMLRLISNMRAGAQARSQHGLMQLNHTSLDAWKALLGDIDAADLMHHQGSLLVFEQEKTGQALHQFAKTLAQNGVVVTPLSQVEVHRKVPGLAKTVLGALEFPETSHVIDPLKLVESLVDAAVALGTECRQLDVHGGCLTEDGVELHTSRGTVTVPRVLIAAGAHSRSLVFQLTDTDIPLDTERGYHLMLPNESHRIPVAVTSAERRFIMTPMADGLRLAGTVEFAGLERPANMERAHRLAELGDSLFEHPLDLAGSTPWMGFRPSLPDSLPIIDAVGPKQQVMLALGHHHLGLTQAAVTAQSIRDLALNQPPSLDLSPYRLSRFRTA</sequence>
<name>A0A0J1H9G2_9GAMM</name>
<gene>
    <name evidence="3" type="ORF">ABT57_16325</name>
</gene>
<dbReference type="EMBL" id="LDOU01000015">
    <property type="protein sequence ID" value="KLV08343.1"/>
    <property type="molecule type" value="Genomic_DNA"/>
</dbReference>
<reference evidence="3 4" key="1">
    <citation type="submission" date="2015-05" db="EMBL/GenBank/DDBJ databases">
        <title>Photobacterium galathea sp. nov.</title>
        <authorList>
            <person name="Machado H."/>
            <person name="Gram L."/>
        </authorList>
    </citation>
    <scope>NUCLEOTIDE SEQUENCE [LARGE SCALE GENOMIC DNA]</scope>
    <source>
        <strain evidence="3 4">DSM 22954</strain>
    </source>
</reference>
<dbReference type="RefSeq" id="WP_047886231.1">
    <property type="nucleotide sequence ID" value="NZ_LDOU01000015.1"/>
</dbReference>
<dbReference type="InterPro" id="IPR036188">
    <property type="entry name" value="FAD/NAD-bd_sf"/>
</dbReference>
<comment type="caution">
    <text evidence="3">The sequence shown here is derived from an EMBL/GenBank/DDBJ whole genome shotgun (WGS) entry which is preliminary data.</text>
</comment>
<dbReference type="Proteomes" id="UP000035909">
    <property type="component" value="Unassembled WGS sequence"/>
</dbReference>
<keyword evidence="1" id="KW-0560">Oxidoreductase</keyword>
<dbReference type="InterPro" id="IPR006076">
    <property type="entry name" value="FAD-dep_OxRdtase"/>
</dbReference>
<evidence type="ECO:0000313" key="4">
    <source>
        <dbReference type="Proteomes" id="UP000035909"/>
    </source>
</evidence>
<dbReference type="PROSITE" id="PS51257">
    <property type="entry name" value="PROKAR_LIPOPROTEIN"/>
    <property type="match status" value="1"/>
</dbReference>
<dbReference type="PATRIC" id="fig|320778.3.peg.3550"/>
<evidence type="ECO:0000256" key="1">
    <source>
        <dbReference type="ARBA" id="ARBA00023002"/>
    </source>
</evidence>
<dbReference type="AlphaFoldDB" id="A0A0J1H9G2"/>
<proteinExistence type="predicted"/>
<dbReference type="PANTHER" id="PTHR13847">
    <property type="entry name" value="SARCOSINE DEHYDROGENASE-RELATED"/>
    <property type="match status" value="1"/>
</dbReference>
<dbReference type="Gene3D" id="3.50.50.60">
    <property type="entry name" value="FAD/NAD(P)-binding domain"/>
    <property type="match status" value="2"/>
</dbReference>
<accession>A0A0J1H9G2</accession>
<evidence type="ECO:0000259" key="2">
    <source>
        <dbReference type="Pfam" id="PF01266"/>
    </source>
</evidence>
<protein>
    <submittedName>
        <fullName evidence="3">FAD-dependent oxidoreductase</fullName>
    </submittedName>
</protein>
<dbReference type="STRING" id="320778.ABT57_16325"/>
<dbReference type="SUPFAM" id="SSF54373">
    <property type="entry name" value="FAD-linked reductases, C-terminal domain"/>
    <property type="match status" value="1"/>
</dbReference>
<evidence type="ECO:0000313" key="3">
    <source>
        <dbReference type="EMBL" id="KLV08343.1"/>
    </source>
</evidence>
<dbReference type="GO" id="GO:0016491">
    <property type="term" value="F:oxidoreductase activity"/>
    <property type="evidence" value="ECO:0007669"/>
    <property type="project" value="UniProtKB-KW"/>
</dbReference>
<keyword evidence="4" id="KW-1185">Reference proteome</keyword>
<dbReference type="PANTHER" id="PTHR13847:SF289">
    <property type="entry name" value="GLYCINE OXIDASE"/>
    <property type="match status" value="1"/>
</dbReference>
<dbReference type="GO" id="GO:0005737">
    <property type="term" value="C:cytoplasm"/>
    <property type="evidence" value="ECO:0007669"/>
    <property type="project" value="TreeGrafter"/>
</dbReference>
<dbReference type="Gene3D" id="3.30.9.10">
    <property type="entry name" value="D-Amino Acid Oxidase, subunit A, domain 2"/>
    <property type="match status" value="1"/>
</dbReference>
<organism evidence="3 4">
    <name type="scientific">Photobacterium ganghwense</name>
    <dbReference type="NCBI Taxonomy" id="320778"/>
    <lineage>
        <taxon>Bacteria</taxon>
        <taxon>Pseudomonadati</taxon>
        <taxon>Pseudomonadota</taxon>
        <taxon>Gammaproteobacteria</taxon>
        <taxon>Vibrionales</taxon>
        <taxon>Vibrionaceae</taxon>
        <taxon>Photobacterium</taxon>
    </lineage>
</organism>
<dbReference type="SUPFAM" id="SSF51905">
    <property type="entry name" value="FAD/NAD(P)-binding domain"/>
    <property type="match status" value="1"/>
</dbReference>
<feature type="domain" description="FAD dependent oxidoreductase" evidence="2">
    <location>
        <begin position="7"/>
        <end position="397"/>
    </location>
</feature>